<evidence type="ECO:0000256" key="1">
    <source>
        <dbReference type="ARBA" id="ARBA00005188"/>
    </source>
</evidence>
<dbReference type="EC" id="6.3.5.1" evidence="7 8"/>
<feature type="binding site" evidence="7">
    <location>
        <position position="182"/>
    </location>
    <ligand>
        <name>L-glutamine</name>
        <dbReference type="ChEBI" id="CHEBI:58359"/>
    </ligand>
</feature>
<evidence type="ECO:0000256" key="6">
    <source>
        <dbReference type="ARBA" id="ARBA00023027"/>
    </source>
</evidence>
<evidence type="ECO:0000259" key="11">
    <source>
        <dbReference type="PROSITE" id="PS50263"/>
    </source>
</evidence>
<dbReference type="Proteomes" id="UP000194003">
    <property type="component" value="Unassembled WGS sequence"/>
</dbReference>
<evidence type="ECO:0000313" key="13">
    <source>
        <dbReference type="Proteomes" id="UP000194003"/>
    </source>
</evidence>
<evidence type="ECO:0000313" key="12">
    <source>
        <dbReference type="EMBL" id="OSM01385.1"/>
    </source>
</evidence>
<feature type="binding site" evidence="7">
    <location>
        <position position="176"/>
    </location>
    <ligand>
        <name>L-glutamine</name>
        <dbReference type="ChEBI" id="CHEBI:58359"/>
    </ligand>
</feature>
<dbReference type="HAMAP" id="MF_02090">
    <property type="entry name" value="NadE_glutamine_dep"/>
    <property type="match status" value="1"/>
</dbReference>
<keyword evidence="6 7" id="KW-0520">NAD</keyword>
<dbReference type="InterPro" id="IPR036526">
    <property type="entry name" value="C-N_Hydrolase_sf"/>
</dbReference>
<dbReference type="InterPro" id="IPR014445">
    <property type="entry name" value="Gln-dep_NAD_synthase"/>
</dbReference>
<dbReference type="GO" id="GO:0000257">
    <property type="term" value="F:nitrilase activity"/>
    <property type="evidence" value="ECO:0007669"/>
    <property type="project" value="UniProtKB-ARBA"/>
</dbReference>
<dbReference type="OrthoDB" id="9760188at2"/>
<feature type="binding site" evidence="7">
    <location>
        <position position="425"/>
    </location>
    <ligand>
        <name>ATP</name>
        <dbReference type="ChEBI" id="CHEBI:30616"/>
    </ligand>
</feature>
<evidence type="ECO:0000256" key="3">
    <source>
        <dbReference type="ARBA" id="ARBA00022598"/>
    </source>
</evidence>
<feature type="active site" description="Proton acceptor" evidence="9">
    <location>
        <position position="43"/>
    </location>
</feature>
<feature type="active site" description="For glutaminase activity" evidence="7">
    <location>
        <position position="113"/>
    </location>
</feature>
<comment type="catalytic activity">
    <reaction evidence="7 8">
        <text>deamido-NAD(+) + L-glutamine + ATP + H2O = L-glutamate + AMP + diphosphate + NAD(+) + H(+)</text>
        <dbReference type="Rhea" id="RHEA:24384"/>
        <dbReference type="ChEBI" id="CHEBI:15377"/>
        <dbReference type="ChEBI" id="CHEBI:15378"/>
        <dbReference type="ChEBI" id="CHEBI:29985"/>
        <dbReference type="ChEBI" id="CHEBI:30616"/>
        <dbReference type="ChEBI" id="CHEBI:33019"/>
        <dbReference type="ChEBI" id="CHEBI:57540"/>
        <dbReference type="ChEBI" id="CHEBI:58359"/>
        <dbReference type="ChEBI" id="CHEBI:58437"/>
        <dbReference type="ChEBI" id="CHEBI:456215"/>
        <dbReference type="EC" id="6.3.5.1"/>
    </reaction>
</comment>
<dbReference type="Gene3D" id="3.60.110.10">
    <property type="entry name" value="Carbon-nitrogen hydrolase"/>
    <property type="match status" value="1"/>
</dbReference>
<feature type="binding site" evidence="7">
    <location>
        <position position="430"/>
    </location>
    <ligand>
        <name>deamido-NAD(+)</name>
        <dbReference type="ChEBI" id="CHEBI:58437"/>
        <note>ligand shared between two neighboring subunits</note>
    </ligand>
</feature>
<dbReference type="STRING" id="1434232.MAIT1_01324"/>
<dbReference type="PROSITE" id="PS50263">
    <property type="entry name" value="CN_HYDROLASE"/>
    <property type="match status" value="1"/>
</dbReference>
<dbReference type="RefSeq" id="WP_085442628.1">
    <property type="nucleotide sequence ID" value="NZ_LVJN01000020.1"/>
</dbReference>
<dbReference type="SUPFAM" id="SSF52402">
    <property type="entry name" value="Adenine nucleotide alpha hydrolases-like"/>
    <property type="match status" value="1"/>
</dbReference>
<evidence type="ECO:0000256" key="4">
    <source>
        <dbReference type="ARBA" id="ARBA00022741"/>
    </source>
</evidence>
<dbReference type="PANTHER" id="PTHR23090:SF9">
    <property type="entry name" value="GLUTAMINE-DEPENDENT NAD(+) SYNTHETASE"/>
    <property type="match status" value="1"/>
</dbReference>
<dbReference type="GO" id="GO:0008795">
    <property type="term" value="F:NAD+ synthase activity"/>
    <property type="evidence" value="ECO:0007669"/>
    <property type="project" value="UniProtKB-UniRule"/>
</dbReference>
<dbReference type="InterPro" id="IPR003694">
    <property type="entry name" value="NAD_synthase"/>
</dbReference>
<comment type="caution">
    <text evidence="7">Lacks conserved residue(s) required for the propagation of feature annotation.</text>
</comment>
<evidence type="ECO:0000256" key="2">
    <source>
        <dbReference type="ARBA" id="ARBA00007145"/>
    </source>
</evidence>
<keyword evidence="3 7" id="KW-0436">Ligase</keyword>
<dbReference type="InterPro" id="IPR014729">
    <property type="entry name" value="Rossmann-like_a/b/a_fold"/>
</dbReference>
<evidence type="ECO:0000256" key="10">
    <source>
        <dbReference type="RuleBase" id="RU003811"/>
    </source>
</evidence>
<keyword evidence="4 7" id="KW-0547">Nucleotide-binding</keyword>
<dbReference type="InterPro" id="IPR000132">
    <property type="entry name" value="Nitrilase/CN_hydratase_CS"/>
</dbReference>
<dbReference type="CDD" id="cd00553">
    <property type="entry name" value="NAD_synthase"/>
    <property type="match status" value="1"/>
</dbReference>
<dbReference type="FunFam" id="3.40.50.620:FF:000106">
    <property type="entry name" value="Glutamine-dependent NAD(+) synthetase"/>
    <property type="match status" value="1"/>
</dbReference>
<comment type="similarity">
    <text evidence="2 7 8">In the C-terminal section; belongs to the NAD synthetase family.</text>
</comment>
<feature type="binding site" evidence="7">
    <location>
        <position position="119"/>
    </location>
    <ligand>
        <name>L-glutamine</name>
        <dbReference type="ChEBI" id="CHEBI:58359"/>
    </ligand>
</feature>
<evidence type="ECO:0000256" key="8">
    <source>
        <dbReference type="PIRNR" id="PIRNR006630"/>
    </source>
</evidence>
<dbReference type="Pfam" id="PF00795">
    <property type="entry name" value="CN_hydrolase"/>
    <property type="match status" value="1"/>
</dbReference>
<feature type="binding site" evidence="7">
    <location>
        <position position="546"/>
    </location>
    <ligand>
        <name>deamido-NAD(+)</name>
        <dbReference type="ChEBI" id="CHEBI:58437"/>
        <note>ligand shared between two neighboring subunits</note>
    </ligand>
</feature>
<dbReference type="PANTHER" id="PTHR23090">
    <property type="entry name" value="NH 3 /GLUTAMINE-DEPENDENT NAD + SYNTHETASE"/>
    <property type="match status" value="1"/>
</dbReference>
<gene>
    <name evidence="7" type="primary">nadE</name>
    <name evidence="12" type="ORF">MAIT1_01324</name>
</gene>
<dbReference type="InterPro" id="IPR003010">
    <property type="entry name" value="C-N_Hydrolase"/>
</dbReference>
<dbReference type="GO" id="GO:0009435">
    <property type="term" value="P:NAD+ biosynthetic process"/>
    <property type="evidence" value="ECO:0007669"/>
    <property type="project" value="UniProtKB-UniRule"/>
</dbReference>
<dbReference type="GO" id="GO:0005524">
    <property type="term" value="F:ATP binding"/>
    <property type="evidence" value="ECO:0007669"/>
    <property type="project" value="UniProtKB-UniRule"/>
</dbReference>
<evidence type="ECO:0000256" key="9">
    <source>
        <dbReference type="PROSITE-ProRule" id="PRU10139"/>
    </source>
</evidence>
<comment type="similarity">
    <text evidence="10">Belongs to the NAD synthetase family.</text>
</comment>
<evidence type="ECO:0000256" key="5">
    <source>
        <dbReference type="ARBA" id="ARBA00022840"/>
    </source>
</evidence>
<keyword evidence="13" id="KW-1185">Reference proteome</keyword>
<comment type="pathway">
    <text evidence="1 7 8">Cofactor biosynthesis; NAD(+) biosynthesis; NAD(+) from deamido-NAD(+) (L-Gln route): step 1/1.</text>
</comment>
<dbReference type="AlphaFoldDB" id="A0A1Y2K2V4"/>
<sequence length="576" mass="64043">MQIILALAQINPHVGDLEGNCGMMLDAAQTAKRAGADLVLFPELTLTGYPPEDLLHKPLFLERVEQQEKRLRQGLAEMGVDVLYGAPRRLENGDVLNAAMLVEDGRETFLTAKWNLPNYGVFDEQRYFVHGEEANVHTYRDLPIGITVCEDVWHAHGPARTLMELGAAILLNLNASPYHLGKWRERESVVSDRIHETGLPVVYVNQVGGQDELVFDGGSFVMDSGARVSLRCGFFREEIRLTRISWDGDGPAQLDHPKQTTVQNQFLRTGYCGPWRAAPHSEPFLSPTLDREREIWGALTLGIRDYVRKNGFTGVVIGLSGGIDSALTLTICVDALGAERVEAVMMPSQYTADHSNHDAIVQANRLGVRLASIPIGRLFDQFKADLAEEFAGRDEDVTEENIQPRIRGTLLMAISNKKGLLLVTTGNKSEVSMGYATLYGDMAGGYSVLKDVLKMTVYDLARARNRWAEEVGLAHPTPQNVIDKAPSAELRPDQKDSDSLPPYPILDRILKLYVEQERSLAEIESLGIDRDLAARVIATVDRNEYKRRQAPPGVRITARAFGKDRRYPITNGFKVC</sequence>
<dbReference type="GO" id="GO:0005737">
    <property type="term" value="C:cytoplasm"/>
    <property type="evidence" value="ECO:0007669"/>
    <property type="project" value="InterPro"/>
</dbReference>
<dbReference type="CDD" id="cd07570">
    <property type="entry name" value="GAT_Gln-NAD-synth"/>
    <property type="match status" value="1"/>
</dbReference>
<organism evidence="12 13">
    <name type="scientific">Magnetofaba australis IT-1</name>
    <dbReference type="NCBI Taxonomy" id="1434232"/>
    <lineage>
        <taxon>Bacteria</taxon>
        <taxon>Pseudomonadati</taxon>
        <taxon>Pseudomonadota</taxon>
        <taxon>Magnetococcia</taxon>
        <taxon>Magnetococcales</taxon>
        <taxon>Magnetococcaceae</taxon>
        <taxon>Magnetofaba</taxon>
    </lineage>
</organism>
<dbReference type="PIRSF" id="PIRSF006630">
    <property type="entry name" value="NADS_GAT"/>
    <property type="match status" value="1"/>
</dbReference>
<dbReference type="GO" id="GO:0003952">
    <property type="term" value="F:NAD+ synthase (glutamine-hydrolyzing) activity"/>
    <property type="evidence" value="ECO:0007669"/>
    <property type="project" value="UniProtKB-UniRule"/>
</dbReference>
<comment type="function">
    <text evidence="7">Catalyzes the ATP-dependent amidation of deamido-NAD to form NAD. Uses L-glutamine as a nitrogen source.</text>
</comment>
<dbReference type="InterPro" id="IPR022310">
    <property type="entry name" value="NAD/GMP_synthase"/>
</dbReference>
<comment type="caution">
    <text evidence="12">The sequence shown here is derived from an EMBL/GenBank/DDBJ whole genome shotgun (WGS) entry which is preliminary data.</text>
</comment>
<evidence type="ECO:0000256" key="7">
    <source>
        <dbReference type="HAMAP-Rule" id="MF_02090"/>
    </source>
</evidence>
<feature type="domain" description="CN hydrolase" evidence="11">
    <location>
        <begin position="3"/>
        <end position="246"/>
    </location>
</feature>
<dbReference type="NCBIfam" id="TIGR00552">
    <property type="entry name" value="nadE"/>
    <property type="match status" value="1"/>
</dbReference>
<keyword evidence="5 7" id="KW-0067">ATP-binding</keyword>
<feature type="active site" description="Proton acceptor; for glutaminase activity" evidence="7">
    <location>
        <position position="43"/>
    </location>
</feature>
<dbReference type="UniPathway" id="UPA00253">
    <property type="reaction ID" value="UER00334"/>
</dbReference>
<dbReference type="GO" id="GO:0004359">
    <property type="term" value="F:glutaminase activity"/>
    <property type="evidence" value="ECO:0007669"/>
    <property type="project" value="InterPro"/>
</dbReference>
<dbReference type="Pfam" id="PF02540">
    <property type="entry name" value="NAD_synthase"/>
    <property type="match status" value="1"/>
</dbReference>
<dbReference type="EMBL" id="LVJN01000020">
    <property type="protein sequence ID" value="OSM01385.1"/>
    <property type="molecule type" value="Genomic_DNA"/>
</dbReference>
<protein>
    <recommendedName>
        <fullName evidence="7 8">Glutamine-dependent NAD(+) synthetase</fullName>
        <ecNumber evidence="7 8">6.3.5.1</ecNumber>
    </recommendedName>
    <alternativeName>
        <fullName evidence="7 8">NAD(+) synthase [glutamine-hydrolyzing]</fullName>
    </alternativeName>
</protein>
<feature type="binding site" evidence="7">
    <location>
        <position position="401"/>
    </location>
    <ligand>
        <name>deamido-NAD(+)</name>
        <dbReference type="ChEBI" id="CHEBI:58437"/>
        <note>ligand shared between two neighboring subunits</note>
    </ligand>
</feature>
<dbReference type="SUPFAM" id="SSF56317">
    <property type="entry name" value="Carbon-nitrogen hydrolase"/>
    <property type="match status" value="1"/>
</dbReference>
<accession>A0A1Y2K2V4</accession>
<dbReference type="NCBIfam" id="NF010588">
    <property type="entry name" value="PRK13981.1"/>
    <property type="match status" value="1"/>
</dbReference>
<feature type="binding site" evidence="7">
    <location>
        <begin position="318"/>
        <end position="325"/>
    </location>
    <ligand>
        <name>ATP</name>
        <dbReference type="ChEBI" id="CHEBI:30616"/>
    </ligand>
</feature>
<proteinExistence type="inferred from homology"/>
<reference evidence="12 13" key="1">
    <citation type="journal article" date="2016" name="BMC Genomics">
        <title>Combined genomic and structural analyses of a cultured magnetotactic bacterium reveals its niche adaptation to a dynamic environment.</title>
        <authorList>
            <person name="Araujo A.C."/>
            <person name="Morillo V."/>
            <person name="Cypriano J."/>
            <person name="Teixeira L.C."/>
            <person name="Leao P."/>
            <person name="Lyra S."/>
            <person name="Almeida L.G."/>
            <person name="Bazylinski D.A."/>
            <person name="Vasconcellos A.T."/>
            <person name="Abreu F."/>
            <person name="Lins U."/>
        </authorList>
    </citation>
    <scope>NUCLEOTIDE SEQUENCE [LARGE SCALE GENOMIC DNA]</scope>
    <source>
        <strain evidence="12 13">IT-1</strain>
    </source>
</reference>
<name>A0A1Y2K2V4_9PROT</name>
<dbReference type="Gene3D" id="3.40.50.620">
    <property type="entry name" value="HUPs"/>
    <property type="match status" value="1"/>
</dbReference>
<feature type="active site" description="Nucleophile; for glutaminase activity" evidence="7">
    <location>
        <position position="149"/>
    </location>
</feature>
<dbReference type="PROSITE" id="PS00920">
    <property type="entry name" value="NITRIL_CHT_1"/>
    <property type="match status" value="1"/>
</dbReference>